<dbReference type="RefSeq" id="WP_226604614.1">
    <property type="nucleotide sequence ID" value="NZ_JAJAQI010000003.1"/>
</dbReference>
<evidence type="ECO:0000313" key="1">
    <source>
        <dbReference type="EMBL" id="MCB4820826.1"/>
    </source>
</evidence>
<proteinExistence type="predicted"/>
<keyword evidence="2" id="KW-1185">Reference proteome</keyword>
<reference evidence="1" key="1">
    <citation type="submission" date="2021-10" db="EMBL/GenBank/DDBJ databases">
        <title>Roseicella aerolatum sp. nov., isolated from aerosols of e-waste dismantling site.</title>
        <authorList>
            <person name="Qin T."/>
        </authorList>
    </citation>
    <scope>NUCLEOTIDE SEQUENCE</scope>
    <source>
        <strain evidence="1">GB24</strain>
    </source>
</reference>
<protein>
    <submittedName>
        <fullName evidence="1">Uncharacterized protein</fullName>
    </submittedName>
</protein>
<gene>
    <name evidence="1" type="ORF">LHA35_03665</name>
</gene>
<name>A0A9X1L6I0_9PROT</name>
<comment type="caution">
    <text evidence="1">The sequence shown here is derived from an EMBL/GenBank/DDBJ whole genome shotgun (WGS) entry which is preliminary data.</text>
</comment>
<organism evidence="1 2">
    <name type="scientific">Roseicella aerolata</name>
    <dbReference type="NCBI Taxonomy" id="2883479"/>
    <lineage>
        <taxon>Bacteria</taxon>
        <taxon>Pseudomonadati</taxon>
        <taxon>Pseudomonadota</taxon>
        <taxon>Alphaproteobacteria</taxon>
        <taxon>Acetobacterales</taxon>
        <taxon>Roseomonadaceae</taxon>
        <taxon>Roseicella</taxon>
    </lineage>
</organism>
<dbReference type="AlphaFoldDB" id="A0A9X1L6I0"/>
<sequence>MSQVIPFRPAQTVSHHPADIAALSARLIQVESAETSDEDLLDLLMEAELAALNALAKAQAVTAGEVVLKLTALVRRLGEERDGPLCEGELGLLRSTLRDMQRLEATVPVAAATA</sequence>
<accession>A0A9X1L6I0</accession>
<evidence type="ECO:0000313" key="2">
    <source>
        <dbReference type="Proteomes" id="UP001139311"/>
    </source>
</evidence>
<dbReference type="EMBL" id="JAJAQI010000003">
    <property type="protein sequence ID" value="MCB4820826.1"/>
    <property type="molecule type" value="Genomic_DNA"/>
</dbReference>
<dbReference type="Proteomes" id="UP001139311">
    <property type="component" value="Unassembled WGS sequence"/>
</dbReference>